<evidence type="ECO:0000313" key="3">
    <source>
        <dbReference type="Proteomes" id="UP000005275"/>
    </source>
</evidence>
<accession>W0DYZ3</accession>
<feature type="domain" description="GCVT N-terminal" evidence="1">
    <location>
        <begin position="31"/>
        <end position="148"/>
    </location>
</feature>
<dbReference type="PANTHER" id="PTHR22602:SF0">
    <property type="entry name" value="TRANSFERASE CAF17, MITOCHONDRIAL-RELATED"/>
    <property type="match status" value="1"/>
</dbReference>
<evidence type="ECO:0000259" key="1">
    <source>
        <dbReference type="Pfam" id="PF01571"/>
    </source>
</evidence>
<dbReference type="InterPro" id="IPR017703">
    <property type="entry name" value="YgfZ/GCV_T_CS"/>
</dbReference>
<dbReference type="InterPro" id="IPR045179">
    <property type="entry name" value="YgfZ/GcvT"/>
</dbReference>
<dbReference type="SUPFAM" id="SSF103025">
    <property type="entry name" value="Folate-binding domain"/>
    <property type="match status" value="1"/>
</dbReference>
<dbReference type="AlphaFoldDB" id="W0DYZ3"/>
<reference evidence="2 3" key="1">
    <citation type="submission" date="2013-12" db="EMBL/GenBank/DDBJ databases">
        <authorList>
            <consortium name="DOE Joint Genome Institute"/>
            <person name="Bryant D.A."/>
            <person name="Huntemann M."/>
            <person name="Han J."/>
            <person name="Chen A."/>
            <person name="Kyrpides N."/>
            <person name="Mavromatis K."/>
            <person name="Markowitz V."/>
            <person name="Palaniappan K."/>
            <person name="Ivanova N."/>
            <person name="Schaumberg A."/>
            <person name="Pati A."/>
            <person name="Liolios K."/>
            <person name="Nordberg H.P."/>
            <person name="Cantor M.N."/>
            <person name="Hua S.X."/>
            <person name="Woyke T."/>
        </authorList>
    </citation>
    <scope>NUCLEOTIDE SEQUENCE [LARGE SCALE GENOMIC DNA]</scope>
    <source>
        <strain evidence="2 3">984</strain>
    </source>
</reference>
<keyword evidence="3" id="KW-1185">Reference proteome</keyword>
<dbReference type="STRING" id="765910.MARPU_08110"/>
<dbReference type="GO" id="GO:0016226">
    <property type="term" value="P:iron-sulfur cluster assembly"/>
    <property type="evidence" value="ECO:0007669"/>
    <property type="project" value="TreeGrafter"/>
</dbReference>
<name>W0DYZ3_MARPU</name>
<dbReference type="HOGENOM" id="CLU_007884_6_2_6"/>
<dbReference type="InterPro" id="IPR006222">
    <property type="entry name" value="GCVT_N"/>
</dbReference>
<organism evidence="2 3">
    <name type="scientific">Marichromatium purpuratum 984</name>
    <dbReference type="NCBI Taxonomy" id="765910"/>
    <lineage>
        <taxon>Bacteria</taxon>
        <taxon>Pseudomonadati</taxon>
        <taxon>Pseudomonadota</taxon>
        <taxon>Gammaproteobacteria</taxon>
        <taxon>Chromatiales</taxon>
        <taxon>Chromatiaceae</taxon>
        <taxon>Marichromatium</taxon>
    </lineage>
</organism>
<evidence type="ECO:0000313" key="2">
    <source>
        <dbReference type="EMBL" id="AHF03835.1"/>
    </source>
</evidence>
<protein>
    <submittedName>
        <fullName evidence="2">Folate-binding protein</fullName>
    </submittedName>
</protein>
<gene>
    <name evidence="2" type="ORF">MARPU_08110</name>
</gene>
<dbReference type="KEGG" id="mpur:MARPU_08110"/>
<dbReference type="Gene3D" id="3.30.70.1630">
    <property type="match status" value="1"/>
</dbReference>
<dbReference type="InterPro" id="IPR029043">
    <property type="entry name" value="GcvT/YgfZ_C"/>
</dbReference>
<dbReference type="NCBIfam" id="TIGR03317">
    <property type="entry name" value="ygfZ_signature"/>
    <property type="match status" value="1"/>
</dbReference>
<sequence>MMTQWRNFLDARGARFDDLGQARFPEHPAGEACRLFALTQFDALLARGENAPDFLQGQLTNDVRELSTEHTQLTALCTQKGRVLACGRLVALDETRALLLPAERIEAALAHLQRYVLRSRVRLEGAGDQLLALGLAGAEAPALLEQLELAVPAHANELARHDGVAVIALPDATPRYLLLAEFERARALWDTLATRATPSDGAIWRLLDIRAGLPSVHAGTAEAFIPQMLNLQLIDGVSFNKGCYTGQEVVARMQHLGKLKRRMYRATLSLEPAEAPAPQPGDVLFAAASSSGQASGRVVDAAPHGAGCYELLVVLEIAIAEHGEARLGEHGPVLKVQPLPYALEPAA</sequence>
<dbReference type="EMBL" id="CP007031">
    <property type="protein sequence ID" value="AHF03835.1"/>
    <property type="molecule type" value="Genomic_DNA"/>
</dbReference>
<dbReference type="eggNOG" id="COG0354">
    <property type="taxonomic scope" value="Bacteria"/>
</dbReference>
<dbReference type="PANTHER" id="PTHR22602">
    <property type="entry name" value="TRANSFERASE CAF17, MITOCHONDRIAL-RELATED"/>
    <property type="match status" value="1"/>
</dbReference>
<proteinExistence type="predicted"/>
<dbReference type="Gene3D" id="2.40.30.160">
    <property type="match status" value="1"/>
</dbReference>
<dbReference type="Pfam" id="PF01571">
    <property type="entry name" value="GCV_T"/>
    <property type="match status" value="1"/>
</dbReference>
<dbReference type="Gene3D" id="3.30.70.1400">
    <property type="entry name" value="Aminomethyltransferase beta-barrel domains"/>
    <property type="match status" value="1"/>
</dbReference>
<dbReference type="SUPFAM" id="SSF101790">
    <property type="entry name" value="Aminomethyltransferase beta-barrel domain"/>
    <property type="match status" value="1"/>
</dbReference>
<dbReference type="Proteomes" id="UP000005275">
    <property type="component" value="Chromosome"/>
</dbReference>
<dbReference type="OrthoDB" id="9796287at2"/>